<feature type="domain" description="Peptidase M20 dimerisation" evidence="17">
    <location>
        <begin position="230"/>
        <end position="335"/>
    </location>
</feature>
<dbReference type="NCBIfam" id="TIGR01246">
    <property type="entry name" value="dapE_proteo"/>
    <property type="match status" value="1"/>
</dbReference>
<dbReference type="GO" id="GO:0009089">
    <property type="term" value="P:lysine biosynthetic process via diaminopimelate"/>
    <property type="evidence" value="ECO:0007669"/>
    <property type="project" value="UniProtKB-UniRule"/>
</dbReference>
<dbReference type="GO" id="GO:0019877">
    <property type="term" value="P:diaminopimelate biosynthetic process"/>
    <property type="evidence" value="ECO:0007669"/>
    <property type="project" value="UniProtKB-UniRule"/>
</dbReference>
<proteinExistence type="inferred from homology"/>
<evidence type="ECO:0000256" key="8">
    <source>
        <dbReference type="ARBA" id="ARBA00022801"/>
    </source>
</evidence>
<reference evidence="18 19" key="1">
    <citation type="submission" date="2018-05" db="EMBL/GenBank/DDBJ databases">
        <title>Genomic Encyclopedia of Type Strains, Phase IV (KMG-IV): sequencing the most valuable type-strain genomes for metagenomic binning, comparative biology and taxonomic classification.</title>
        <authorList>
            <person name="Goeker M."/>
        </authorList>
    </citation>
    <scope>NUCLEOTIDE SEQUENCE [LARGE SCALE GENOMIC DNA]</scope>
    <source>
        <strain evidence="18 19">DSM 25350</strain>
    </source>
</reference>
<evidence type="ECO:0000256" key="4">
    <source>
        <dbReference type="ARBA" id="ARBA00011921"/>
    </source>
</evidence>
<dbReference type="SUPFAM" id="SSF55031">
    <property type="entry name" value="Bacterial exopeptidase dimerisation domain"/>
    <property type="match status" value="1"/>
</dbReference>
<comment type="similarity">
    <text evidence="2 15">Belongs to the peptidase M20A family. DapE subfamily.</text>
</comment>
<feature type="binding site" evidence="15">
    <location>
        <position position="189"/>
    </location>
    <ligand>
        <name>Zn(2+)</name>
        <dbReference type="ChEBI" id="CHEBI:29105"/>
        <label>2</label>
    </ligand>
</feature>
<keyword evidence="10 15" id="KW-0220">Diaminopimelate biosynthesis</keyword>
<evidence type="ECO:0000256" key="14">
    <source>
        <dbReference type="ARBA" id="ARBA00051301"/>
    </source>
</evidence>
<comment type="cofactor">
    <cofactor evidence="15">
        <name>Zn(2+)</name>
        <dbReference type="ChEBI" id="CHEBI:29105"/>
    </cofactor>
    <cofactor evidence="15">
        <name>Co(2+)</name>
        <dbReference type="ChEBI" id="CHEBI:48828"/>
    </cofactor>
    <text evidence="15">Binds 2 Zn(2+) or Co(2+) ions per subunit.</text>
</comment>
<sequence>MNLARTKVSSETVSLQPDTSTDKSADTSASIATKKPAVSNLDIEQTTAEKIDEANRQLIESAQQLIQKPSITPDDAGCTPWLIQQLEPLGFHCQQLDVNGVTNLIASIGTGNKTMAFLGHTDVVPAGDLKHWQHPPFAATVEDNFLYGRGAADMKTAIACMLNATKQFITNGGQFNRGKFYWLITSDEEGEAEYGTKAMIEHLKQKGVSLDVSLVGEPTARVTAGDTIKIGRRGALSGCIKLAGKPGHVAYPDQIRNPINPMAKIIQALNNIEWDSGSADFPGSSLQITHINSGEFSDNVSPSYCEINFNIRYSHRWNEQQLKQKITALVQPEGSEFELQWQRPCPPYWNKQSVNPGSALTLLEQAIFQTTGRYPSLSTSGGTSDGRFAASLGGEVYEIGACNATIHQVNEKVSVDDLITLRNIYQTILMQYFNC</sequence>
<evidence type="ECO:0000256" key="10">
    <source>
        <dbReference type="ARBA" id="ARBA00022915"/>
    </source>
</evidence>
<dbReference type="EC" id="3.5.1.18" evidence="4 15"/>
<keyword evidence="12 15" id="KW-0170">Cobalt</keyword>
<evidence type="ECO:0000256" key="2">
    <source>
        <dbReference type="ARBA" id="ARBA00006746"/>
    </source>
</evidence>
<keyword evidence="9 15" id="KW-0862">Zinc</keyword>
<feature type="compositionally biased region" description="Polar residues" evidence="16">
    <location>
        <begin position="7"/>
        <end position="17"/>
    </location>
</feature>
<dbReference type="GO" id="GO:0050897">
    <property type="term" value="F:cobalt ion binding"/>
    <property type="evidence" value="ECO:0007669"/>
    <property type="project" value="UniProtKB-UniRule"/>
</dbReference>
<dbReference type="GO" id="GO:0008777">
    <property type="term" value="F:acetylornithine deacetylase activity"/>
    <property type="evidence" value="ECO:0007669"/>
    <property type="project" value="TreeGrafter"/>
</dbReference>
<evidence type="ECO:0000313" key="18">
    <source>
        <dbReference type="EMBL" id="PWK53991.1"/>
    </source>
</evidence>
<dbReference type="Proteomes" id="UP000245790">
    <property type="component" value="Unassembled WGS sequence"/>
</dbReference>
<dbReference type="InterPro" id="IPR011650">
    <property type="entry name" value="Peptidase_M20_dimer"/>
</dbReference>
<dbReference type="AlphaFoldDB" id="A0A316FZC1"/>
<feature type="binding site" evidence="15">
    <location>
        <position position="120"/>
    </location>
    <ligand>
        <name>Zn(2+)</name>
        <dbReference type="ChEBI" id="CHEBI:29105"/>
        <label>1</label>
    </ligand>
</feature>
<organism evidence="18 19">
    <name type="scientific">Pleionea mediterranea</name>
    <dbReference type="NCBI Taxonomy" id="523701"/>
    <lineage>
        <taxon>Bacteria</taxon>
        <taxon>Pseudomonadati</taxon>
        <taxon>Pseudomonadota</taxon>
        <taxon>Gammaproteobacteria</taxon>
        <taxon>Oceanospirillales</taxon>
        <taxon>Pleioneaceae</taxon>
        <taxon>Pleionea</taxon>
    </lineage>
</organism>
<comment type="function">
    <text evidence="15">Catalyzes the hydrolysis of N-succinyl-L,L-diaminopimelic acid (SDAP), forming succinate and LL-2,6-diaminopimelate (DAP), an intermediate involved in the bacterial biosynthesis of lysine and meso-diaminopimelic acid, an essential component of bacterial cell walls.</text>
</comment>
<evidence type="ECO:0000256" key="6">
    <source>
        <dbReference type="ARBA" id="ARBA00022605"/>
    </source>
</evidence>
<evidence type="ECO:0000256" key="3">
    <source>
        <dbReference type="ARBA" id="ARBA00011738"/>
    </source>
</evidence>
<keyword evidence="7 15" id="KW-0479">Metal-binding</keyword>
<dbReference type="HAMAP" id="MF_01690">
    <property type="entry name" value="DapE"/>
    <property type="match status" value="1"/>
</dbReference>
<keyword evidence="6 15" id="KW-0028">Amino-acid biosynthesis</keyword>
<feature type="active site" description="Proton acceptor" evidence="15">
    <location>
        <position position="188"/>
    </location>
</feature>
<name>A0A316FZC1_9GAMM</name>
<evidence type="ECO:0000256" key="12">
    <source>
        <dbReference type="ARBA" id="ARBA00023285"/>
    </source>
</evidence>
<evidence type="ECO:0000256" key="7">
    <source>
        <dbReference type="ARBA" id="ARBA00022723"/>
    </source>
</evidence>
<evidence type="ECO:0000313" key="19">
    <source>
        <dbReference type="Proteomes" id="UP000245790"/>
    </source>
</evidence>
<evidence type="ECO:0000256" key="9">
    <source>
        <dbReference type="ARBA" id="ARBA00022833"/>
    </source>
</evidence>
<comment type="caution">
    <text evidence="18">The sequence shown here is derived from an EMBL/GenBank/DDBJ whole genome shotgun (WGS) entry which is preliminary data.</text>
</comment>
<dbReference type="CDD" id="cd03891">
    <property type="entry name" value="M20_DapE_proteobac"/>
    <property type="match status" value="1"/>
</dbReference>
<feature type="region of interest" description="Disordered" evidence="16">
    <location>
        <begin position="1"/>
        <end position="36"/>
    </location>
</feature>
<dbReference type="GO" id="GO:0006526">
    <property type="term" value="P:L-arginine biosynthetic process"/>
    <property type="evidence" value="ECO:0007669"/>
    <property type="project" value="TreeGrafter"/>
</dbReference>
<evidence type="ECO:0000256" key="5">
    <source>
        <dbReference type="ARBA" id="ARBA00022391"/>
    </source>
</evidence>
<feature type="binding site" evidence="15">
    <location>
        <position position="217"/>
    </location>
    <ligand>
        <name>Zn(2+)</name>
        <dbReference type="ChEBI" id="CHEBI:29105"/>
        <label>1</label>
    </ligand>
</feature>
<evidence type="ECO:0000256" key="13">
    <source>
        <dbReference type="ARBA" id="ARBA00031891"/>
    </source>
</evidence>
<feature type="compositionally biased region" description="Low complexity" evidence="16">
    <location>
        <begin position="26"/>
        <end position="35"/>
    </location>
</feature>
<dbReference type="RefSeq" id="WP_109762156.1">
    <property type="nucleotide sequence ID" value="NZ_QGGU01000002.1"/>
</dbReference>
<dbReference type="EMBL" id="QGGU01000002">
    <property type="protein sequence ID" value="PWK53991.1"/>
    <property type="molecule type" value="Genomic_DNA"/>
</dbReference>
<accession>A0A316FZC1</accession>
<dbReference type="NCBIfam" id="NF009557">
    <property type="entry name" value="PRK13009.1"/>
    <property type="match status" value="1"/>
</dbReference>
<dbReference type="Pfam" id="PF07687">
    <property type="entry name" value="M20_dimer"/>
    <property type="match status" value="1"/>
</dbReference>
<dbReference type="InterPro" id="IPR050072">
    <property type="entry name" value="Peptidase_M20A"/>
</dbReference>
<feature type="binding site" evidence="15">
    <location>
        <position position="153"/>
    </location>
    <ligand>
        <name>Zn(2+)</name>
        <dbReference type="ChEBI" id="CHEBI:29105"/>
        <label>2</label>
    </ligand>
</feature>
<evidence type="ECO:0000259" key="17">
    <source>
        <dbReference type="Pfam" id="PF07687"/>
    </source>
</evidence>
<feature type="binding site" evidence="15">
    <location>
        <position position="407"/>
    </location>
    <ligand>
        <name>Zn(2+)</name>
        <dbReference type="ChEBI" id="CHEBI:29105"/>
        <label>2</label>
    </ligand>
</feature>
<evidence type="ECO:0000256" key="16">
    <source>
        <dbReference type="SAM" id="MobiDB-lite"/>
    </source>
</evidence>
<dbReference type="GO" id="GO:0008270">
    <property type="term" value="F:zinc ion binding"/>
    <property type="evidence" value="ECO:0007669"/>
    <property type="project" value="UniProtKB-UniRule"/>
</dbReference>
<comment type="catalytic activity">
    <reaction evidence="14 15">
        <text>N-succinyl-(2S,6S)-2,6-diaminopimelate + H2O = (2S,6S)-2,6-diaminopimelate + succinate</text>
        <dbReference type="Rhea" id="RHEA:22608"/>
        <dbReference type="ChEBI" id="CHEBI:15377"/>
        <dbReference type="ChEBI" id="CHEBI:30031"/>
        <dbReference type="ChEBI" id="CHEBI:57609"/>
        <dbReference type="ChEBI" id="CHEBI:58087"/>
        <dbReference type="EC" id="3.5.1.18"/>
    </reaction>
</comment>
<dbReference type="Pfam" id="PF01546">
    <property type="entry name" value="Peptidase_M20"/>
    <property type="match status" value="1"/>
</dbReference>
<comment type="subunit">
    <text evidence="3 15">Homodimer.</text>
</comment>
<dbReference type="UniPathway" id="UPA00034">
    <property type="reaction ID" value="UER00021"/>
</dbReference>
<feature type="active site" evidence="15">
    <location>
        <position position="122"/>
    </location>
</feature>
<dbReference type="PANTHER" id="PTHR43808">
    <property type="entry name" value="ACETYLORNITHINE DEACETYLASE"/>
    <property type="match status" value="1"/>
</dbReference>
<keyword evidence="8 15" id="KW-0378">Hydrolase</keyword>
<dbReference type="InterPro" id="IPR036264">
    <property type="entry name" value="Bact_exopeptidase_dim_dom"/>
</dbReference>
<dbReference type="GO" id="GO:0009014">
    <property type="term" value="F:succinyl-diaminopimelate desuccinylase activity"/>
    <property type="evidence" value="ECO:0007669"/>
    <property type="project" value="UniProtKB-UniRule"/>
</dbReference>
<dbReference type="OrthoDB" id="9809784at2"/>
<evidence type="ECO:0000256" key="11">
    <source>
        <dbReference type="ARBA" id="ARBA00023154"/>
    </source>
</evidence>
<dbReference type="SUPFAM" id="SSF53187">
    <property type="entry name" value="Zn-dependent exopeptidases"/>
    <property type="match status" value="1"/>
</dbReference>
<gene>
    <name evidence="15" type="primary">dapE</name>
    <name evidence="18" type="ORF">C8D97_102383</name>
</gene>
<dbReference type="InterPro" id="IPR002933">
    <property type="entry name" value="Peptidase_M20"/>
</dbReference>
<dbReference type="PANTHER" id="PTHR43808:SF31">
    <property type="entry name" value="N-ACETYL-L-CITRULLINE DEACETYLASE"/>
    <property type="match status" value="1"/>
</dbReference>
<feature type="binding site" evidence="15">
    <location>
        <position position="153"/>
    </location>
    <ligand>
        <name>Zn(2+)</name>
        <dbReference type="ChEBI" id="CHEBI:29105"/>
        <label>1</label>
    </ligand>
</feature>
<keyword evidence="11 15" id="KW-0457">Lysine biosynthesis</keyword>
<evidence type="ECO:0000256" key="1">
    <source>
        <dbReference type="ARBA" id="ARBA00005130"/>
    </source>
</evidence>
<dbReference type="Gene3D" id="3.40.630.10">
    <property type="entry name" value="Zn peptidases"/>
    <property type="match status" value="2"/>
</dbReference>
<protein>
    <recommendedName>
        <fullName evidence="5 15">Succinyl-diaminopimelate desuccinylase</fullName>
        <shortName evidence="15">SDAP desuccinylase</shortName>
        <ecNumber evidence="4 15">3.5.1.18</ecNumber>
    </recommendedName>
    <alternativeName>
        <fullName evidence="13 15">N-succinyl-LL-2,6-diaminoheptanedioate amidohydrolase</fullName>
    </alternativeName>
</protein>
<keyword evidence="19" id="KW-1185">Reference proteome</keyword>
<dbReference type="InterPro" id="IPR005941">
    <property type="entry name" value="DapE_proteobac"/>
</dbReference>
<dbReference type="Gene3D" id="3.30.70.360">
    <property type="match status" value="1"/>
</dbReference>
<evidence type="ECO:0000256" key="15">
    <source>
        <dbReference type="HAMAP-Rule" id="MF_01690"/>
    </source>
</evidence>
<comment type="pathway">
    <text evidence="1 15">Amino-acid biosynthesis; L-lysine biosynthesis via DAP pathway; LL-2,6-diaminopimelate from (S)-tetrahydrodipicolinate (succinylase route): step 3/3.</text>
</comment>